<evidence type="ECO:0008006" key="3">
    <source>
        <dbReference type="Google" id="ProtNLM"/>
    </source>
</evidence>
<evidence type="ECO:0000313" key="1">
    <source>
        <dbReference type="EMBL" id="WIF99349.1"/>
    </source>
</evidence>
<dbReference type="Proteomes" id="UP001236652">
    <property type="component" value="Chromosome"/>
</dbReference>
<organism evidence="1 2">
    <name type="scientific">Pontibacillus chungwhensis</name>
    <dbReference type="NCBI Taxonomy" id="265426"/>
    <lineage>
        <taxon>Bacteria</taxon>
        <taxon>Bacillati</taxon>
        <taxon>Bacillota</taxon>
        <taxon>Bacilli</taxon>
        <taxon>Bacillales</taxon>
        <taxon>Bacillaceae</taxon>
        <taxon>Pontibacillus</taxon>
    </lineage>
</organism>
<dbReference type="EMBL" id="CP126446">
    <property type="protein sequence ID" value="WIF99349.1"/>
    <property type="molecule type" value="Genomic_DNA"/>
</dbReference>
<gene>
    <name evidence="1" type="ORF">QNI29_06745</name>
</gene>
<reference evidence="1 2" key="1">
    <citation type="submission" date="2023-05" db="EMBL/GenBank/DDBJ databases">
        <title>Comparative genomics reveals the evidence of polycyclic aromatic hydrocarbons degradation in moderately halophilic genus Pontibacillus.</title>
        <authorList>
            <person name="Yang H."/>
            <person name="Qian Z."/>
        </authorList>
    </citation>
    <scope>NUCLEOTIDE SEQUENCE [LARGE SCALE GENOMIC DNA]</scope>
    <source>
        <strain evidence="2">HN14</strain>
    </source>
</reference>
<evidence type="ECO:0000313" key="2">
    <source>
        <dbReference type="Proteomes" id="UP001236652"/>
    </source>
</evidence>
<name>A0ABY8V0S4_9BACI</name>
<keyword evidence="2" id="KW-1185">Reference proteome</keyword>
<sequence>MKKSIIPFISIVVLLTVGSYVFAKINPPLALADGLAYQKGKKVILLEAGNQYPFGDIKLTDVLVNENLKPSEAKVQVSHPTNGFIITTDFNGKEAEEYHFLNLENAKLKPNTHPQKQLDKLNEGTLTDDDLIYAITLGHQSSIEKVTIKYQCLGIPYEKIVTTETPD</sequence>
<accession>A0ABY8V0S4</accession>
<dbReference type="RefSeq" id="WP_231418036.1">
    <property type="nucleotide sequence ID" value="NZ_CP126446.1"/>
</dbReference>
<protein>
    <recommendedName>
        <fullName evidence="3">DUF4198 domain-containing protein</fullName>
    </recommendedName>
</protein>
<proteinExistence type="predicted"/>